<keyword evidence="3" id="KW-1185">Reference proteome</keyword>
<keyword evidence="1" id="KW-0732">Signal</keyword>
<accession>A0A437QUQ1</accession>
<evidence type="ECO:0000256" key="1">
    <source>
        <dbReference type="SAM" id="SignalP"/>
    </source>
</evidence>
<evidence type="ECO:0000313" key="3">
    <source>
        <dbReference type="Proteomes" id="UP000287447"/>
    </source>
</evidence>
<dbReference type="AlphaFoldDB" id="A0A437QUQ1"/>
<dbReference type="OrthoDB" id="5801444at2"/>
<protein>
    <recommendedName>
        <fullName evidence="4">DUF3108 domain-containing protein</fullName>
    </recommendedName>
</protein>
<evidence type="ECO:0008006" key="4">
    <source>
        <dbReference type="Google" id="ProtNLM"/>
    </source>
</evidence>
<feature type="chain" id="PRO_5019343391" description="DUF3108 domain-containing protein" evidence="1">
    <location>
        <begin position="24"/>
        <end position="225"/>
    </location>
</feature>
<dbReference type="Proteomes" id="UP000287447">
    <property type="component" value="Unassembled WGS sequence"/>
</dbReference>
<dbReference type="EMBL" id="SADE01000001">
    <property type="protein sequence ID" value="RVU38225.1"/>
    <property type="molecule type" value="Genomic_DNA"/>
</dbReference>
<name>A0A437QUQ1_9PROT</name>
<dbReference type="RefSeq" id="WP_127763597.1">
    <property type="nucleotide sequence ID" value="NZ_SADE01000001.1"/>
</dbReference>
<proteinExistence type="predicted"/>
<reference evidence="3" key="1">
    <citation type="submission" date="2019-01" db="EMBL/GenBank/DDBJ databases">
        <title>Gri0909 isolated from a small marine red alga.</title>
        <authorList>
            <person name="Kim J."/>
            <person name="Jeong S.E."/>
            <person name="Jeon C.O."/>
        </authorList>
    </citation>
    <scope>NUCLEOTIDE SEQUENCE [LARGE SCALE GENOMIC DNA]</scope>
    <source>
        <strain evidence="3">Gri0909</strain>
    </source>
</reference>
<gene>
    <name evidence="2" type="ORF">EOI86_02715</name>
</gene>
<evidence type="ECO:0000313" key="2">
    <source>
        <dbReference type="EMBL" id="RVU38225.1"/>
    </source>
</evidence>
<sequence>MIKGLKTVLGVATVLLLPVAAVAGPASDRLFAEGVLQAVEPGTELVYGHVREGAEENELVRWIDDGEVHVTLQKSQDGSKEAVISMLSDGKVQRRMNPLPVSIGNPILLTFLESSLRAMANITGGSPFYIRNRMKAALRDTGTVTPVKAMIGDKTVDAEQITFIPFLHDQNRQRMGEFADLELRFILSDQAPGGFILFSAETRPKSDGAVTFREQITYRTAMLGE</sequence>
<comment type="caution">
    <text evidence="2">The sequence shown here is derived from an EMBL/GenBank/DDBJ whole genome shotgun (WGS) entry which is preliminary data.</text>
</comment>
<organism evidence="2 3">
    <name type="scientific">Hwanghaeella grinnelliae</name>
    <dbReference type="NCBI Taxonomy" id="2500179"/>
    <lineage>
        <taxon>Bacteria</taxon>
        <taxon>Pseudomonadati</taxon>
        <taxon>Pseudomonadota</taxon>
        <taxon>Alphaproteobacteria</taxon>
        <taxon>Rhodospirillales</taxon>
        <taxon>Rhodospirillaceae</taxon>
        <taxon>Hwanghaeella</taxon>
    </lineage>
</organism>
<feature type="signal peptide" evidence="1">
    <location>
        <begin position="1"/>
        <end position="23"/>
    </location>
</feature>